<gene>
    <name evidence="1" type="ORF">INF28_10460</name>
</gene>
<dbReference type="Proteomes" id="UP000806542">
    <property type="component" value="Unassembled WGS sequence"/>
</dbReference>
<evidence type="ECO:0008006" key="3">
    <source>
        <dbReference type="Google" id="ProtNLM"/>
    </source>
</evidence>
<evidence type="ECO:0000313" key="2">
    <source>
        <dbReference type="Proteomes" id="UP000806542"/>
    </source>
</evidence>
<accession>A0A9D5M2E3</accession>
<proteinExistence type="predicted"/>
<protein>
    <recommendedName>
        <fullName evidence="3">SLH domain-containing protein</fullName>
    </recommendedName>
</protein>
<dbReference type="AlphaFoldDB" id="A0A9D5M2E3"/>
<dbReference type="EMBL" id="JADCKB010000025">
    <property type="protein sequence ID" value="MBE5040881.1"/>
    <property type="molecule type" value="Genomic_DNA"/>
</dbReference>
<comment type="caution">
    <text evidence="1">The sequence shown here is derived from an EMBL/GenBank/DDBJ whole genome shotgun (WGS) entry which is preliminary data.</text>
</comment>
<keyword evidence="2" id="KW-1185">Reference proteome</keyword>
<organism evidence="1 2">
    <name type="scientific">Ructibacterium gallinarum</name>
    <dbReference type="NCBI Taxonomy" id="2779355"/>
    <lineage>
        <taxon>Bacteria</taxon>
        <taxon>Bacillati</taxon>
        <taxon>Bacillota</taxon>
        <taxon>Clostridia</taxon>
        <taxon>Eubacteriales</taxon>
        <taxon>Oscillospiraceae</taxon>
        <taxon>Ructibacterium</taxon>
    </lineage>
</organism>
<reference evidence="1" key="1">
    <citation type="submission" date="2020-10" db="EMBL/GenBank/DDBJ databases">
        <title>ChiBAC.</title>
        <authorList>
            <person name="Zenner C."/>
            <person name="Hitch T.C.A."/>
            <person name="Clavel T."/>
        </authorList>
    </citation>
    <scope>NUCLEOTIDE SEQUENCE</scope>
    <source>
        <strain evidence="1">DSM 107454</strain>
    </source>
</reference>
<sequence length="861" mass="97160">MKRYWNIVFILLYVLSTNLFSVYAETNTGNNANQFIASERAVKLITDLEIMKSLNMDEIATYEDLEYAIGKITNYSQIGEKYFKSYKITEPVNYAETIMVLLDIIGYTPVIGIDGYSVDKCMNTAREIDLTSGISLQKDDNITIGQLCELIYRALNTDIIKEIGASEDGITYAKNEGQTLLTDKFQLEKIRGIVEETALSSLLQVSRKDKGMITINSQSYQCDLEKYEDYIGLYVEAYVSSDDRTVKSIFADDNDNIVITIDADDISNSSTKNKIVYYNEKGKQKNISLDSNVSVIYNGSLYQDYTSVDFKPEEGTLYLIDNNKNGVYDVVRIEEYKSIVVAGVSINSCIMREKGNNDTIDISNIIDGYGILVDANGSNISIDKIGANTVVSYAQNKNNEVYKMVLSEKKISGYINVINENESIRLGDTEYEGTKTFWENLQNFGAGDLVWAYINFQDKIVEIDKETSLYKYGYLMDFVSELFCVRVKIFTSAGTIETFETTEDININGQKMTAQTAFDQNRRNSPFWNEAGKIPQLIKYRLREGKYVSNIETAINEEEKISDNNLVLNISGNRKWFGNAQAIDPMVRLNQNTMVFSIPFDESDEWDYKVQGYADIGLATDTTYTCKIYDVDDDCYAKAVVIKRNTSLPSVDRVYPLYLITSVGHAINDRGENVIFFEYVDSKGNSDYIIAEEQDLSVGQMFPVSLSDIKVGAVIQVARNTTRSELANFICYANPDDNQNQHMYEYCYSNWGFSLSKTAFYSDNKLISFGEVRGLVKDGMIINNTPQKDDSGNILTDGSGNVIFDEEYNRLVSFPSTGVPVKLYDSSNELVYDASIADIQAGDKVLVDQTGGTVEWIILYR</sequence>
<name>A0A9D5M2E3_9FIRM</name>
<evidence type="ECO:0000313" key="1">
    <source>
        <dbReference type="EMBL" id="MBE5040881.1"/>
    </source>
</evidence>